<evidence type="ECO:0000313" key="10">
    <source>
        <dbReference type="Proteomes" id="UP001278500"/>
    </source>
</evidence>
<keyword evidence="2" id="KW-0479">Metal-binding</keyword>
<proteinExistence type="inferred from homology"/>
<evidence type="ECO:0000313" key="9">
    <source>
        <dbReference type="EMBL" id="KAK3344828.1"/>
    </source>
</evidence>
<evidence type="ECO:0000256" key="4">
    <source>
        <dbReference type="ARBA" id="ARBA00023008"/>
    </source>
</evidence>
<dbReference type="AlphaFoldDB" id="A0AAE0MRP6"/>
<dbReference type="InterPro" id="IPR051881">
    <property type="entry name" value="Copper_transport_ATOX1-like"/>
</dbReference>
<dbReference type="GO" id="GO:0046872">
    <property type="term" value="F:metal ion binding"/>
    <property type="evidence" value="ECO:0007669"/>
    <property type="project" value="UniProtKB-KW"/>
</dbReference>
<evidence type="ECO:0000256" key="6">
    <source>
        <dbReference type="ARBA" id="ARBA00023186"/>
    </source>
</evidence>
<keyword evidence="10" id="KW-1185">Reference proteome</keyword>
<dbReference type="GO" id="GO:0005829">
    <property type="term" value="C:cytosol"/>
    <property type="evidence" value="ECO:0007669"/>
    <property type="project" value="TreeGrafter"/>
</dbReference>
<sequence>MSGSVEGAPFTYKFDVSMMCGGCSNAVNKVLKRLEENETQVKSYTVLLDIEKDIHEANVTTDDESPLLYQKILQTIKKTGKAVNSCVEFDKNGNKVRDMPVKDE</sequence>
<name>A0AAE0MRP6_9PEZI</name>
<keyword evidence="6" id="KW-0143">Chaperone</keyword>
<keyword evidence="5" id="KW-0406">Ion transport</keyword>
<dbReference type="InterPro" id="IPR006121">
    <property type="entry name" value="HMA_dom"/>
</dbReference>
<dbReference type="PANTHER" id="PTHR46365:SF1">
    <property type="entry name" value="COPPER TRANSPORT PROTEIN ATOX1"/>
    <property type="match status" value="1"/>
</dbReference>
<dbReference type="Proteomes" id="UP001278500">
    <property type="component" value="Unassembled WGS sequence"/>
</dbReference>
<keyword evidence="3" id="KW-0187">Copper transport</keyword>
<comment type="caution">
    <text evidence="9">The sequence shown here is derived from an EMBL/GenBank/DDBJ whole genome shotgun (WGS) entry which is preliminary data.</text>
</comment>
<dbReference type="RefSeq" id="XP_062681441.1">
    <property type="nucleotide sequence ID" value="XM_062829587.1"/>
</dbReference>
<dbReference type="Gene3D" id="3.30.70.100">
    <property type="match status" value="1"/>
</dbReference>
<evidence type="ECO:0000256" key="7">
    <source>
        <dbReference type="ARBA" id="ARBA00038171"/>
    </source>
</evidence>
<keyword evidence="1" id="KW-0813">Transport</keyword>
<dbReference type="SUPFAM" id="SSF55008">
    <property type="entry name" value="HMA, heavy metal-associated domain"/>
    <property type="match status" value="1"/>
</dbReference>
<accession>A0AAE0MRP6</accession>
<evidence type="ECO:0000256" key="2">
    <source>
        <dbReference type="ARBA" id="ARBA00022723"/>
    </source>
</evidence>
<dbReference type="Pfam" id="PF00403">
    <property type="entry name" value="HMA"/>
    <property type="match status" value="1"/>
</dbReference>
<protein>
    <recommendedName>
        <fullName evidence="8">HMA domain-containing protein</fullName>
    </recommendedName>
</protein>
<dbReference type="CDD" id="cd00371">
    <property type="entry name" value="HMA"/>
    <property type="match status" value="1"/>
</dbReference>
<dbReference type="PROSITE" id="PS50846">
    <property type="entry name" value="HMA_2"/>
    <property type="match status" value="1"/>
</dbReference>
<evidence type="ECO:0000256" key="1">
    <source>
        <dbReference type="ARBA" id="ARBA00022448"/>
    </source>
</evidence>
<dbReference type="GO" id="GO:0006825">
    <property type="term" value="P:copper ion transport"/>
    <property type="evidence" value="ECO:0007669"/>
    <property type="project" value="UniProtKB-KW"/>
</dbReference>
<reference evidence="9" key="2">
    <citation type="submission" date="2023-06" db="EMBL/GenBank/DDBJ databases">
        <authorList>
            <consortium name="Lawrence Berkeley National Laboratory"/>
            <person name="Haridas S."/>
            <person name="Hensen N."/>
            <person name="Bonometti L."/>
            <person name="Westerberg I."/>
            <person name="Brannstrom I.O."/>
            <person name="Guillou S."/>
            <person name="Cros-Aarteil S."/>
            <person name="Calhoun S."/>
            <person name="Kuo A."/>
            <person name="Mondo S."/>
            <person name="Pangilinan J."/>
            <person name="Riley R."/>
            <person name="Labutti K."/>
            <person name="Andreopoulos B."/>
            <person name="Lipzen A."/>
            <person name="Chen C."/>
            <person name="Yanf M."/>
            <person name="Daum C."/>
            <person name="Ng V."/>
            <person name="Clum A."/>
            <person name="Steindorff A."/>
            <person name="Ohm R."/>
            <person name="Martin F."/>
            <person name="Silar P."/>
            <person name="Natvig D."/>
            <person name="Lalanne C."/>
            <person name="Gautier V."/>
            <person name="Ament-Velasquez S.L."/>
            <person name="Kruys A."/>
            <person name="Hutchinson M.I."/>
            <person name="Powell A.J."/>
            <person name="Barry K."/>
            <person name="Miller A.N."/>
            <person name="Grigoriev I.V."/>
            <person name="Debuchy R."/>
            <person name="Gladieux P."/>
            <person name="Thoren M.H."/>
            <person name="Johannesson H."/>
        </authorList>
    </citation>
    <scope>NUCLEOTIDE SEQUENCE</scope>
    <source>
        <strain evidence="9">CBS 560.94</strain>
    </source>
</reference>
<dbReference type="GeneID" id="87866741"/>
<gene>
    <name evidence="9" type="ORF">B0H65DRAFT_548590</name>
</gene>
<dbReference type="EMBL" id="JAUEPP010000004">
    <property type="protein sequence ID" value="KAK3344828.1"/>
    <property type="molecule type" value="Genomic_DNA"/>
</dbReference>
<comment type="similarity">
    <text evidence="7">Belongs to the ATX1 family.</text>
</comment>
<dbReference type="InterPro" id="IPR036163">
    <property type="entry name" value="HMA_dom_sf"/>
</dbReference>
<evidence type="ECO:0000256" key="5">
    <source>
        <dbReference type="ARBA" id="ARBA00023065"/>
    </source>
</evidence>
<dbReference type="GO" id="GO:0016531">
    <property type="term" value="F:copper chaperone activity"/>
    <property type="evidence" value="ECO:0007669"/>
    <property type="project" value="TreeGrafter"/>
</dbReference>
<feature type="domain" description="HMA" evidence="8">
    <location>
        <begin position="9"/>
        <end position="84"/>
    </location>
</feature>
<evidence type="ECO:0000256" key="3">
    <source>
        <dbReference type="ARBA" id="ARBA00022796"/>
    </source>
</evidence>
<dbReference type="PANTHER" id="PTHR46365">
    <property type="entry name" value="COPPER TRANSPORT PROTEIN ATOX1"/>
    <property type="match status" value="1"/>
</dbReference>
<keyword evidence="4" id="KW-0186">Copper</keyword>
<evidence type="ECO:0000259" key="8">
    <source>
        <dbReference type="PROSITE" id="PS50846"/>
    </source>
</evidence>
<organism evidence="9 10">
    <name type="scientific">Neurospora tetraspora</name>
    <dbReference type="NCBI Taxonomy" id="94610"/>
    <lineage>
        <taxon>Eukaryota</taxon>
        <taxon>Fungi</taxon>
        <taxon>Dikarya</taxon>
        <taxon>Ascomycota</taxon>
        <taxon>Pezizomycotina</taxon>
        <taxon>Sordariomycetes</taxon>
        <taxon>Sordariomycetidae</taxon>
        <taxon>Sordariales</taxon>
        <taxon>Sordariaceae</taxon>
        <taxon>Neurospora</taxon>
    </lineage>
</organism>
<reference evidence="9" key="1">
    <citation type="journal article" date="2023" name="Mol. Phylogenet. Evol.">
        <title>Genome-scale phylogeny and comparative genomics of the fungal order Sordariales.</title>
        <authorList>
            <person name="Hensen N."/>
            <person name="Bonometti L."/>
            <person name="Westerberg I."/>
            <person name="Brannstrom I.O."/>
            <person name="Guillou S."/>
            <person name="Cros-Aarteil S."/>
            <person name="Calhoun S."/>
            <person name="Haridas S."/>
            <person name="Kuo A."/>
            <person name="Mondo S."/>
            <person name="Pangilinan J."/>
            <person name="Riley R."/>
            <person name="LaButti K."/>
            <person name="Andreopoulos B."/>
            <person name="Lipzen A."/>
            <person name="Chen C."/>
            <person name="Yan M."/>
            <person name="Daum C."/>
            <person name="Ng V."/>
            <person name="Clum A."/>
            <person name="Steindorff A."/>
            <person name="Ohm R.A."/>
            <person name="Martin F."/>
            <person name="Silar P."/>
            <person name="Natvig D.O."/>
            <person name="Lalanne C."/>
            <person name="Gautier V."/>
            <person name="Ament-Velasquez S.L."/>
            <person name="Kruys A."/>
            <person name="Hutchinson M.I."/>
            <person name="Powell A.J."/>
            <person name="Barry K."/>
            <person name="Miller A.N."/>
            <person name="Grigoriev I.V."/>
            <person name="Debuchy R."/>
            <person name="Gladieux P."/>
            <person name="Hiltunen Thoren M."/>
            <person name="Johannesson H."/>
        </authorList>
    </citation>
    <scope>NUCLEOTIDE SEQUENCE</scope>
    <source>
        <strain evidence="9">CBS 560.94</strain>
    </source>
</reference>